<evidence type="ECO:0000256" key="3">
    <source>
        <dbReference type="ARBA" id="ARBA00023163"/>
    </source>
</evidence>
<dbReference type="SUPFAM" id="SSF46785">
    <property type="entry name" value="Winged helix' DNA-binding domain"/>
    <property type="match status" value="1"/>
</dbReference>
<feature type="domain" description="HTH gntR-type" evidence="4">
    <location>
        <begin position="51"/>
        <end position="118"/>
    </location>
</feature>
<evidence type="ECO:0000256" key="1">
    <source>
        <dbReference type="ARBA" id="ARBA00023015"/>
    </source>
</evidence>
<dbReference type="Gene3D" id="1.10.10.10">
    <property type="entry name" value="Winged helix-like DNA-binding domain superfamily/Winged helix DNA-binding domain"/>
    <property type="match status" value="1"/>
</dbReference>
<dbReference type="Pfam" id="PF00392">
    <property type="entry name" value="GntR"/>
    <property type="match status" value="1"/>
</dbReference>
<keyword evidence="6" id="KW-1185">Reference proteome</keyword>
<name>A0A7G7MFG6_9PSEU</name>
<sequence length="266" mass="29823">MLACWQHSRSWVTTSQGTVLVDPVSSDAVSGHGYPRLVTRPQPVRLDRATSRLNHAVYDQLKERLLDGVYAAGEQLSTERLRLEFGVSKQPVMEAMRRLSGDGLIDIYPQVGSRVAIYPPQEVGDFFVMFGGFEGTIAGIAATRRTPEQLADMDAISRQIDQLRSEDDPATRARGYRLLNRRFHEAIHLMAHSRVMAQTSSRMWDLSDFLINTTGTSNPLSAALDGRHDDHERIRAALHDGDQAAARKEMEHHIVGTVDVIREHEE</sequence>
<dbReference type="GO" id="GO:0003700">
    <property type="term" value="F:DNA-binding transcription factor activity"/>
    <property type="evidence" value="ECO:0007669"/>
    <property type="project" value="InterPro"/>
</dbReference>
<dbReference type="InterPro" id="IPR008920">
    <property type="entry name" value="TF_FadR/GntR_C"/>
</dbReference>
<dbReference type="SMART" id="SM00345">
    <property type="entry name" value="HTH_GNTR"/>
    <property type="match status" value="1"/>
</dbReference>
<dbReference type="Gene3D" id="1.20.120.530">
    <property type="entry name" value="GntR ligand-binding domain-like"/>
    <property type="match status" value="1"/>
</dbReference>
<dbReference type="InterPro" id="IPR036390">
    <property type="entry name" value="WH_DNA-bd_sf"/>
</dbReference>
<reference evidence="5 6" key="1">
    <citation type="submission" date="2020-08" db="EMBL/GenBank/DDBJ databases">
        <authorList>
            <person name="Mo P."/>
        </authorList>
    </citation>
    <scope>NUCLEOTIDE SEQUENCE [LARGE SCALE GENOMIC DNA]</scope>
    <source>
        <strain evidence="5 6">CGMCC 4.1532</strain>
    </source>
</reference>
<dbReference type="SMART" id="SM00895">
    <property type="entry name" value="FCD"/>
    <property type="match status" value="1"/>
</dbReference>
<dbReference type="KEGG" id="ppel:H6H00_25990"/>
<dbReference type="InterPro" id="IPR036388">
    <property type="entry name" value="WH-like_DNA-bd_sf"/>
</dbReference>
<evidence type="ECO:0000313" key="6">
    <source>
        <dbReference type="Proteomes" id="UP000515728"/>
    </source>
</evidence>
<dbReference type="EMBL" id="CP060131">
    <property type="protein sequence ID" value="QNG51527.1"/>
    <property type="molecule type" value="Genomic_DNA"/>
</dbReference>
<keyword evidence="3" id="KW-0804">Transcription</keyword>
<dbReference type="PANTHER" id="PTHR43537:SF24">
    <property type="entry name" value="GLUCONATE OPERON TRANSCRIPTIONAL REPRESSOR"/>
    <property type="match status" value="1"/>
</dbReference>
<dbReference type="InterPro" id="IPR000524">
    <property type="entry name" value="Tscrpt_reg_HTH_GntR"/>
</dbReference>
<dbReference type="GO" id="GO:0003677">
    <property type="term" value="F:DNA binding"/>
    <property type="evidence" value="ECO:0007669"/>
    <property type="project" value="UniProtKB-KW"/>
</dbReference>
<evidence type="ECO:0000313" key="5">
    <source>
        <dbReference type="EMBL" id="QNG51527.1"/>
    </source>
</evidence>
<dbReference type="CDD" id="cd07377">
    <property type="entry name" value="WHTH_GntR"/>
    <property type="match status" value="1"/>
</dbReference>
<keyword evidence="2" id="KW-0238">DNA-binding</keyword>
<protein>
    <submittedName>
        <fullName evidence="5">GntR family transcriptional regulator</fullName>
    </submittedName>
</protein>
<gene>
    <name evidence="5" type="ORF">H6H00_25990</name>
</gene>
<dbReference type="PANTHER" id="PTHR43537">
    <property type="entry name" value="TRANSCRIPTIONAL REGULATOR, GNTR FAMILY"/>
    <property type="match status" value="1"/>
</dbReference>
<proteinExistence type="predicted"/>
<dbReference type="Pfam" id="PF07729">
    <property type="entry name" value="FCD"/>
    <property type="match status" value="1"/>
</dbReference>
<dbReference type="SUPFAM" id="SSF48008">
    <property type="entry name" value="GntR ligand-binding domain-like"/>
    <property type="match status" value="1"/>
</dbReference>
<evidence type="ECO:0000256" key="2">
    <source>
        <dbReference type="ARBA" id="ARBA00023125"/>
    </source>
</evidence>
<accession>A0A7G7MFG6</accession>
<organism evidence="5 6">
    <name type="scientific">Pseudonocardia petroleophila</name>
    <dbReference type="NCBI Taxonomy" id="37331"/>
    <lineage>
        <taxon>Bacteria</taxon>
        <taxon>Bacillati</taxon>
        <taxon>Actinomycetota</taxon>
        <taxon>Actinomycetes</taxon>
        <taxon>Pseudonocardiales</taxon>
        <taxon>Pseudonocardiaceae</taxon>
        <taxon>Pseudonocardia</taxon>
    </lineage>
</organism>
<dbReference type="AlphaFoldDB" id="A0A7G7MFG6"/>
<dbReference type="PROSITE" id="PS50949">
    <property type="entry name" value="HTH_GNTR"/>
    <property type="match status" value="1"/>
</dbReference>
<dbReference type="InterPro" id="IPR011711">
    <property type="entry name" value="GntR_C"/>
</dbReference>
<dbReference type="Proteomes" id="UP000515728">
    <property type="component" value="Chromosome"/>
</dbReference>
<keyword evidence="1" id="KW-0805">Transcription regulation</keyword>
<evidence type="ECO:0000259" key="4">
    <source>
        <dbReference type="PROSITE" id="PS50949"/>
    </source>
</evidence>